<dbReference type="PANTHER" id="PTHR12110:SF21">
    <property type="entry name" value="XYLOSE ISOMERASE-LIKE TIM BARREL DOMAIN-CONTAINING PROTEIN"/>
    <property type="match status" value="1"/>
</dbReference>
<feature type="region of interest" description="Disordered" evidence="1">
    <location>
        <begin position="71"/>
        <end position="94"/>
    </location>
</feature>
<dbReference type="InterPro" id="IPR013022">
    <property type="entry name" value="Xyl_isomerase-like_TIM-brl"/>
</dbReference>
<dbReference type="OrthoDB" id="5360893at2759"/>
<dbReference type="InterPro" id="IPR050312">
    <property type="entry name" value="IolE/XylAMocC-like"/>
</dbReference>
<accession>A0A5C3EFV1</accession>
<name>A0A5C3EFV1_9BASI</name>
<reference evidence="3 4" key="1">
    <citation type="submission" date="2018-03" db="EMBL/GenBank/DDBJ databases">
        <authorList>
            <person name="Guldener U."/>
        </authorList>
    </citation>
    <scope>NUCLEOTIDE SEQUENCE [LARGE SCALE GENOMIC DNA]</scope>
    <source>
        <strain evidence="3 4">NBRC100155</strain>
    </source>
</reference>
<gene>
    <name evidence="3" type="ORF">UTRI_06079</name>
</gene>
<dbReference type="Pfam" id="PF01261">
    <property type="entry name" value="AP_endonuc_2"/>
    <property type="match status" value="1"/>
</dbReference>
<feature type="domain" description="Xylose isomerase-like TIM barrel" evidence="2">
    <location>
        <begin position="119"/>
        <end position="389"/>
    </location>
</feature>
<evidence type="ECO:0000313" key="3">
    <source>
        <dbReference type="EMBL" id="SPO29130.1"/>
    </source>
</evidence>
<sequence length="402" mass="44476">MSSSTQAPRYSIFTHSVGYHTANHSLLSKLNSIAASGIQGVELFSDDLWVFSQSAHFASIRASHALLTPPDSPLSQHSRLRASSSSSSSSSSSLTPKLAQEKKFYNAFGECTQEEAELELAAASYIKFYCDSLNLEIVCLQPLRDVEGWVSASDRHVAMERVRSRFAIMQALSTPLLLICSQNNPSPATTGNLDRLVRDFTEISDMAHQFTAVEGHPIRVGFEALSWGAHVDLWCQAWEVVRATNRSNIGLILDSFNTLAREFADPCSNTGIQEPSSITMEKLERSFSNIEQHVPGDKIFLLQIGDAKRMPQPLLPSPREGEPRPSRMIWSRSSRLFPCEKDLGAFMPVDDFVKAVVKAGYTGPWSIEVFNDSLNGEGERVPLEHATRARAGLDRLVEKVFA</sequence>
<dbReference type="PANTHER" id="PTHR12110">
    <property type="entry name" value="HYDROXYPYRUVATE ISOMERASE"/>
    <property type="match status" value="1"/>
</dbReference>
<dbReference type="Gene3D" id="3.20.20.150">
    <property type="entry name" value="Divalent-metal-dependent TIM barrel enzymes"/>
    <property type="match status" value="1"/>
</dbReference>
<evidence type="ECO:0000259" key="2">
    <source>
        <dbReference type="Pfam" id="PF01261"/>
    </source>
</evidence>
<organism evidence="3 4">
    <name type="scientific">Ustilago trichophora</name>
    <dbReference type="NCBI Taxonomy" id="86804"/>
    <lineage>
        <taxon>Eukaryota</taxon>
        <taxon>Fungi</taxon>
        <taxon>Dikarya</taxon>
        <taxon>Basidiomycota</taxon>
        <taxon>Ustilaginomycotina</taxon>
        <taxon>Ustilaginomycetes</taxon>
        <taxon>Ustilaginales</taxon>
        <taxon>Ustilaginaceae</taxon>
        <taxon>Ustilago</taxon>
    </lineage>
</organism>
<dbReference type="SUPFAM" id="SSF51658">
    <property type="entry name" value="Xylose isomerase-like"/>
    <property type="match status" value="1"/>
</dbReference>
<dbReference type="Proteomes" id="UP000324022">
    <property type="component" value="Unassembled WGS sequence"/>
</dbReference>
<feature type="compositionally biased region" description="Low complexity" evidence="1">
    <location>
        <begin position="83"/>
        <end position="93"/>
    </location>
</feature>
<proteinExistence type="predicted"/>
<protein>
    <submittedName>
        <fullName evidence="3">Related to 3-dehydroshikimate dehydratase</fullName>
    </submittedName>
</protein>
<evidence type="ECO:0000313" key="4">
    <source>
        <dbReference type="Proteomes" id="UP000324022"/>
    </source>
</evidence>
<keyword evidence="4" id="KW-1185">Reference proteome</keyword>
<dbReference type="EMBL" id="OOIN01000027">
    <property type="protein sequence ID" value="SPO29130.1"/>
    <property type="molecule type" value="Genomic_DNA"/>
</dbReference>
<evidence type="ECO:0000256" key="1">
    <source>
        <dbReference type="SAM" id="MobiDB-lite"/>
    </source>
</evidence>
<dbReference type="InterPro" id="IPR036237">
    <property type="entry name" value="Xyl_isomerase-like_sf"/>
</dbReference>
<dbReference type="AlphaFoldDB" id="A0A5C3EFV1"/>